<keyword evidence="1 4" id="KW-0378">Hydrolase</keyword>
<evidence type="ECO:0000259" key="3">
    <source>
        <dbReference type="Pfam" id="PF00561"/>
    </source>
</evidence>
<name>A0AA39PDC6_9AGAR</name>
<reference evidence="4" key="1">
    <citation type="submission" date="2023-06" db="EMBL/GenBank/DDBJ databases">
        <authorList>
            <consortium name="Lawrence Berkeley National Laboratory"/>
            <person name="Ahrendt S."/>
            <person name="Sahu N."/>
            <person name="Indic B."/>
            <person name="Wong-Bajracharya J."/>
            <person name="Merenyi Z."/>
            <person name="Ke H.-M."/>
            <person name="Monk M."/>
            <person name="Kocsube S."/>
            <person name="Drula E."/>
            <person name="Lipzen A."/>
            <person name="Balint B."/>
            <person name="Henrissat B."/>
            <person name="Andreopoulos B."/>
            <person name="Martin F.M."/>
            <person name="Harder C.B."/>
            <person name="Rigling D."/>
            <person name="Ford K.L."/>
            <person name="Foster G.D."/>
            <person name="Pangilinan J."/>
            <person name="Papanicolaou A."/>
            <person name="Barry K."/>
            <person name="LaButti K."/>
            <person name="Viragh M."/>
            <person name="Koriabine M."/>
            <person name="Yan M."/>
            <person name="Riley R."/>
            <person name="Champramary S."/>
            <person name="Plett K.L."/>
            <person name="Tsai I.J."/>
            <person name="Slot J."/>
            <person name="Sipos G."/>
            <person name="Plett J."/>
            <person name="Nagy L.G."/>
            <person name="Grigoriev I.V."/>
        </authorList>
    </citation>
    <scope>NUCLEOTIDE SEQUENCE</scope>
    <source>
        <strain evidence="4">ICMP 16352</strain>
    </source>
</reference>
<dbReference type="Pfam" id="PF00561">
    <property type="entry name" value="Abhydrolase_1"/>
    <property type="match status" value="1"/>
</dbReference>
<dbReference type="InterPro" id="IPR000073">
    <property type="entry name" value="AB_hydrolase_1"/>
</dbReference>
<dbReference type="EMBL" id="JAUEPR010000007">
    <property type="protein sequence ID" value="KAK0482185.1"/>
    <property type="molecule type" value="Genomic_DNA"/>
</dbReference>
<accession>A0AA39PDC6</accession>
<keyword evidence="5" id="KW-1185">Reference proteome</keyword>
<gene>
    <name evidence="4" type="ORF">IW261DRAFT_1021982</name>
</gene>
<dbReference type="SUPFAM" id="SSF53474">
    <property type="entry name" value="alpha/beta-Hydrolases"/>
    <property type="match status" value="1"/>
</dbReference>
<dbReference type="InterPro" id="IPR000639">
    <property type="entry name" value="Epox_hydrolase-like"/>
</dbReference>
<organism evidence="4 5">
    <name type="scientific">Armillaria novae-zelandiae</name>
    <dbReference type="NCBI Taxonomy" id="153914"/>
    <lineage>
        <taxon>Eukaryota</taxon>
        <taxon>Fungi</taxon>
        <taxon>Dikarya</taxon>
        <taxon>Basidiomycota</taxon>
        <taxon>Agaricomycotina</taxon>
        <taxon>Agaricomycetes</taxon>
        <taxon>Agaricomycetidae</taxon>
        <taxon>Agaricales</taxon>
        <taxon>Marasmiineae</taxon>
        <taxon>Physalacriaceae</taxon>
        <taxon>Armillaria</taxon>
    </lineage>
</organism>
<dbReference type="PANTHER" id="PTHR43329">
    <property type="entry name" value="EPOXIDE HYDROLASE"/>
    <property type="match status" value="1"/>
</dbReference>
<dbReference type="Proteomes" id="UP001175227">
    <property type="component" value="Unassembled WGS sequence"/>
</dbReference>
<dbReference type="Gene3D" id="3.40.50.1820">
    <property type="entry name" value="alpha/beta hydrolase"/>
    <property type="match status" value="1"/>
</dbReference>
<evidence type="ECO:0000313" key="5">
    <source>
        <dbReference type="Proteomes" id="UP001175227"/>
    </source>
</evidence>
<dbReference type="AlphaFoldDB" id="A0AA39PDC6"/>
<comment type="similarity">
    <text evidence="2">Belongs to the AB hydrolase superfamily. Epoxide hydrolase family.</text>
</comment>
<evidence type="ECO:0000256" key="2">
    <source>
        <dbReference type="ARBA" id="ARBA00038334"/>
    </source>
</evidence>
<dbReference type="InterPro" id="IPR029058">
    <property type="entry name" value="AB_hydrolase_fold"/>
</dbReference>
<sequence>MDPALYKKFTASRGLQYYYLAFPGDTNKPILLFLHGFPSTSYDWKHQVEFFKARGYRLIVPDMLGYGGTSKPTDPSAYRQSLITKDIVELLDAEKADRVIAIGHDWGAVTASRLANYYPDRFLAFGFLAVGYYPPDIPPSYEEAMQILKQHIGTELYGYWSYFSENDVHTKLEKNLDSFYTLLFCEDPELWKEYMNPPGGLKKWVENNHATKVGSFITEEGQRIQKEKMRNSGLEAALCYYKVATSNIYAEDLRENPPKTIELTMPVFFGGASKDFVCLVNMHKEAVEQKCKDATIHIYNSGHWVQLQARDELNQNLLGWIQTVQEKTK</sequence>
<protein>
    <submittedName>
        <fullName evidence="4">Alpha/Beta hydrolase protein</fullName>
    </submittedName>
</protein>
<dbReference type="PRINTS" id="PR00412">
    <property type="entry name" value="EPOXHYDRLASE"/>
</dbReference>
<comment type="caution">
    <text evidence="4">The sequence shown here is derived from an EMBL/GenBank/DDBJ whole genome shotgun (WGS) entry which is preliminary data.</text>
</comment>
<dbReference type="GO" id="GO:0016787">
    <property type="term" value="F:hydrolase activity"/>
    <property type="evidence" value="ECO:0007669"/>
    <property type="project" value="UniProtKB-KW"/>
</dbReference>
<feature type="domain" description="AB hydrolase-1" evidence="3">
    <location>
        <begin position="29"/>
        <end position="308"/>
    </location>
</feature>
<evidence type="ECO:0000313" key="4">
    <source>
        <dbReference type="EMBL" id="KAK0482185.1"/>
    </source>
</evidence>
<evidence type="ECO:0000256" key="1">
    <source>
        <dbReference type="ARBA" id="ARBA00022801"/>
    </source>
</evidence>
<proteinExistence type="inferred from homology"/>